<dbReference type="RefSeq" id="WP_042687705.1">
    <property type="nucleotide sequence ID" value="NZ_DUIH01000024.1"/>
</dbReference>
<feature type="transmembrane region" description="Helical" evidence="6">
    <location>
        <begin position="140"/>
        <end position="161"/>
    </location>
</feature>
<evidence type="ECO:0000256" key="5">
    <source>
        <dbReference type="ARBA" id="ARBA00023136"/>
    </source>
</evidence>
<dbReference type="PROSITE" id="PS50850">
    <property type="entry name" value="MFS"/>
    <property type="match status" value="1"/>
</dbReference>
<accession>A0A832VY34</accession>
<dbReference type="PRINTS" id="PR01036">
    <property type="entry name" value="TCRTETB"/>
</dbReference>
<evidence type="ECO:0000313" key="9">
    <source>
        <dbReference type="Proteomes" id="UP000600363"/>
    </source>
</evidence>
<keyword evidence="5 6" id="KW-0472">Membrane</keyword>
<feature type="transmembrane region" description="Helical" evidence="6">
    <location>
        <begin position="82"/>
        <end position="104"/>
    </location>
</feature>
<feature type="transmembrane region" description="Helical" evidence="6">
    <location>
        <begin position="167"/>
        <end position="184"/>
    </location>
</feature>
<dbReference type="PANTHER" id="PTHR43124">
    <property type="entry name" value="PURINE EFFLUX PUMP PBUE"/>
    <property type="match status" value="1"/>
</dbReference>
<dbReference type="InterPro" id="IPR050189">
    <property type="entry name" value="MFS_Efflux_Transporters"/>
</dbReference>
<evidence type="ECO:0000256" key="6">
    <source>
        <dbReference type="SAM" id="Phobius"/>
    </source>
</evidence>
<dbReference type="SUPFAM" id="SSF103473">
    <property type="entry name" value="MFS general substrate transporter"/>
    <property type="match status" value="1"/>
</dbReference>
<keyword evidence="4 6" id="KW-1133">Transmembrane helix</keyword>
<comment type="caution">
    <text evidence="8">The sequence shown here is derived from an EMBL/GenBank/DDBJ whole genome shotgun (WGS) entry which is preliminary data.</text>
</comment>
<dbReference type="InterPro" id="IPR011701">
    <property type="entry name" value="MFS"/>
</dbReference>
<organism evidence="8 9">
    <name type="scientific">Methermicoccus shengliensis</name>
    <dbReference type="NCBI Taxonomy" id="660064"/>
    <lineage>
        <taxon>Archaea</taxon>
        <taxon>Methanobacteriati</taxon>
        <taxon>Methanobacteriota</taxon>
        <taxon>Stenosarchaea group</taxon>
        <taxon>Methanomicrobia</taxon>
        <taxon>Methanosarcinales</taxon>
        <taxon>Methermicoccaceae</taxon>
        <taxon>Methermicoccus</taxon>
    </lineage>
</organism>
<evidence type="ECO:0000256" key="2">
    <source>
        <dbReference type="ARBA" id="ARBA00022475"/>
    </source>
</evidence>
<dbReference type="Pfam" id="PF07690">
    <property type="entry name" value="MFS_1"/>
    <property type="match status" value="1"/>
</dbReference>
<dbReference type="PANTHER" id="PTHR43124:SF3">
    <property type="entry name" value="CHLORAMPHENICOL EFFLUX PUMP RV0191"/>
    <property type="match status" value="1"/>
</dbReference>
<dbReference type="Pfam" id="PF00083">
    <property type="entry name" value="Sugar_tr"/>
    <property type="match status" value="1"/>
</dbReference>
<dbReference type="GO" id="GO:0005886">
    <property type="term" value="C:plasma membrane"/>
    <property type="evidence" value="ECO:0007669"/>
    <property type="project" value="UniProtKB-SubCell"/>
</dbReference>
<proteinExistence type="predicted"/>
<dbReference type="Proteomes" id="UP000600363">
    <property type="component" value="Unassembled WGS sequence"/>
</dbReference>
<gene>
    <name evidence="8" type="ORF">HA299_07490</name>
</gene>
<dbReference type="InterPro" id="IPR005828">
    <property type="entry name" value="MFS_sugar_transport-like"/>
</dbReference>
<dbReference type="Gene3D" id="1.20.1250.20">
    <property type="entry name" value="MFS general substrate transporter like domains"/>
    <property type="match status" value="1"/>
</dbReference>
<feature type="transmembrane region" description="Helical" evidence="6">
    <location>
        <begin position="276"/>
        <end position="295"/>
    </location>
</feature>
<dbReference type="InterPro" id="IPR036259">
    <property type="entry name" value="MFS_trans_sf"/>
</dbReference>
<reference evidence="8" key="1">
    <citation type="journal article" date="2020" name="bioRxiv">
        <title>A rank-normalized archaeal taxonomy based on genome phylogeny resolves widespread incomplete and uneven classifications.</title>
        <authorList>
            <person name="Rinke C."/>
            <person name="Chuvochina M."/>
            <person name="Mussig A.J."/>
            <person name="Chaumeil P.-A."/>
            <person name="Waite D.W."/>
            <person name="Whitman W.B."/>
            <person name="Parks D.H."/>
            <person name="Hugenholtz P."/>
        </authorList>
    </citation>
    <scope>NUCLEOTIDE SEQUENCE</scope>
    <source>
        <strain evidence="8">UBA12518</strain>
    </source>
</reference>
<name>A0A832VY34_9EURY</name>
<feature type="transmembrane region" description="Helical" evidence="6">
    <location>
        <begin position="48"/>
        <end position="70"/>
    </location>
</feature>
<comment type="subcellular location">
    <subcellularLocation>
        <location evidence="1">Cell membrane</location>
        <topology evidence="1">Multi-pass membrane protein</topology>
    </subcellularLocation>
</comment>
<dbReference type="GO" id="GO:0022857">
    <property type="term" value="F:transmembrane transporter activity"/>
    <property type="evidence" value="ECO:0007669"/>
    <property type="project" value="InterPro"/>
</dbReference>
<dbReference type="InterPro" id="IPR005829">
    <property type="entry name" value="Sugar_transporter_CS"/>
</dbReference>
<keyword evidence="2" id="KW-1003">Cell membrane</keyword>
<sequence>MQHSTRLYLDTNLQIIFAITLMAVLGVSSITPALPRIAKALAVSYGEIALLITCFTLPGVVLTPVLGVLADRYGRKTVLMPSLLLFGIAGGMCALSQSFAQLVALRLMQGVGAAALGSLNVTIIGDLYEGRERLKAMGYNASVLSMGTGSYPAIGGLLAMFGWRYPFMLSLIGVPVGIAAMLWLKSPEPRSTEALGDYLRGVRESMSAEVLGLFVVSVATFIILYGAYLTFFPMLLAHTFHLTPMMIGALMSSMSFTTALTSSQVGRLASGRSQRALVLIAFLLYALSLTLIPLVPSPWLMLIPTLLLGVGQGLNIPSVQTLLAELAPIEYRAAFMSVNGMVLRLGQTLGPVLTGMVAAAWGIRAPFYACSLLALGMALLIAMVMNGRA</sequence>
<dbReference type="CDD" id="cd17474">
    <property type="entry name" value="MFS_YfmO_like"/>
    <property type="match status" value="1"/>
</dbReference>
<evidence type="ECO:0000256" key="3">
    <source>
        <dbReference type="ARBA" id="ARBA00022692"/>
    </source>
</evidence>
<evidence type="ECO:0000256" key="4">
    <source>
        <dbReference type="ARBA" id="ARBA00022989"/>
    </source>
</evidence>
<feature type="transmembrane region" description="Helical" evidence="6">
    <location>
        <begin position="7"/>
        <end position="28"/>
    </location>
</feature>
<feature type="domain" description="Major facilitator superfamily (MFS) profile" evidence="7">
    <location>
        <begin position="12"/>
        <end position="389"/>
    </location>
</feature>
<evidence type="ECO:0000256" key="1">
    <source>
        <dbReference type="ARBA" id="ARBA00004651"/>
    </source>
</evidence>
<evidence type="ECO:0000259" key="7">
    <source>
        <dbReference type="PROSITE" id="PS50850"/>
    </source>
</evidence>
<dbReference type="PROSITE" id="PS00217">
    <property type="entry name" value="SUGAR_TRANSPORT_2"/>
    <property type="match status" value="1"/>
</dbReference>
<dbReference type="InterPro" id="IPR020846">
    <property type="entry name" value="MFS_dom"/>
</dbReference>
<dbReference type="PROSITE" id="PS00216">
    <property type="entry name" value="SUGAR_TRANSPORT_1"/>
    <property type="match status" value="1"/>
</dbReference>
<feature type="transmembrane region" description="Helical" evidence="6">
    <location>
        <begin position="365"/>
        <end position="385"/>
    </location>
</feature>
<protein>
    <submittedName>
        <fullName evidence="8">MFS transporter</fullName>
    </submittedName>
</protein>
<dbReference type="AlphaFoldDB" id="A0A832VY34"/>
<feature type="transmembrane region" description="Helical" evidence="6">
    <location>
        <begin position="210"/>
        <end position="229"/>
    </location>
</feature>
<keyword evidence="3 6" id="KW-0812">Transmembrane</keyword>
<evidence type="ECO:0000313" key="8">
    <source>
        <dbReference type="EMBL" id="HIH70427.1"/>
    </source>
</evidence>
<dbReference type="EMBL" id="DUIH01000024">
    <property type="protein sequence ID" value="HIH70427.1"/>
    <property type="molecule type" value="Genomic_DNA"/>
</dbReference>
<feature type="transmembrane region" description="Helical" evidence="6">
    <location>
        <begin position="110"/>
        <end position="128"/>
    </location>
</feature>